<keyword evidence="1" id="KW-0547">Nucleotide-binding</keyword>
<evidence type="ECO:0000259" key="3">
    <source>
        <dbReference type="PROSITE" id="PS50893"/>
    </source>
</evidence>
<dbReference type="Proteomes" id="UP000181969">
    <property type="component" value="Unassembled WGS sequence"/>
</dbReference>
<dbReference type="GO" id="GO:0016887">
    <property type="term" value="F:ATP hydrolysis activity"/>
    <property type="evidence" value="ECO:0007669"/>
    <property type="project" value="InterPro"/>
</dbReference>
<dbReference type="GO" id="GO:0005524">
    <property type="term" value="F:ATP binding"/>
    <property type="evidence" value="ECO:0007669"/>
    <property type="project" value="UniProtKB-KW"/>
</dbReference>
<dbReference type="NCBIfam" id="TIGR03608">
    <property type="entry name" value="L_ocin_972_ABC"/>
    <property type="match status" value="1"/>
</dbReference>
<gene>
    <name evidence="4" type="ORF">SAMN05216438_1057</name>
</gene>
<dbReference type="SUPFAM" id="SSF52540">
    <property type="entry name" value="P-loop containing nucleoside triphosphate hydrolases"/>
    <property type="match status" value="1"/>
</dbReference>
<dbReference type="Gene3D" id="3.40.50.300">
    <property type="entry name" value="P-loop containing nucleotide triphosphate hydrolases"/>
    <property type="match status" value="1"/>
</dbReference>
<dbReference type="PANTHER" id="PTHR42798">
    <property type="entry name" value="LIPOPROTEIN-RELEASING SYSTEM ATP-BINDING PROTEIN LOLD"/>
    <property type="match status" value="1"/>
</dbReference>
<evidence type="ECO:0000256" key="1">
    <source>
        <dbReference type="ARBA" id="ARBA00022741"/>
    </source>
</evidence>
<dbReference type="Pfam" id="PF00005">
    <property type="entry name" value="ABC_tran"/>
    <property type="match status" value="1"/>
</dbReference>
<sequence length="209" mass="23582">MIELQEVTKKFGKHQIFDRYSLSISAEKMTAILGRSGAGKSTLLNLIGLIEEADLGQVYIAGKKAPQINSKEALLMRRNFISFLFQNFALIEDESIERNLNISLVYEKIKKTEKRRRMREVLNQVGIPHHLNEKVYALSGGEKQRVALARALLKRSQILLADEPTGSLDEQNRVLILGLLRQEVEKGKTVIIVTHDPAVVAACDEYIEI</sequence>
<dbReference type="InterPro" id="IPR027417">
    <property type="entry name" value="P-loop_NTPase"/>
</dbReference>
<evidence type="ECO:0000313" key="4">
    <source>
        <dbReference type="EMBL" id="SFL32212.1"/>
    </source>
</evidence>
<dbReference type="InterPro" id="IPR003593">
    <property type="entry name" value="AAA+_ATPase"/>
</dbReference>
<evidence type="ECO:0000256" key="2">
    <source>
        <dbReference type="ARBA" id="ARBA00022840"/>
    </source>
</evidence>
<dbReference type="InterPro" id="IPR019895">
    <property type="entry name" value="L_ocin_972_ABC"/>
</dbReference>
<dbReference type="EMBL" id="FOTJ01000005">
    <property type="protein sequence ID" value="SFL32212.1"/>
    <property type="molecule type" value="Genomic_DNA"/>
</dbReference>
<evidence type="ECO:0000313" key="5">
    <source>
        <dbReference type="Proteomes" id="UP000181969"/>
    </source>
</evidence>
<dbReference type="PROSITE" id="PS50893">
    <property type="entry name" value="ABC_TRANSPORTER_2"/>
    <property type="match status" value="1"/>
</dbReference>
<dbReference type="PROSITE" id="PS00211">
    <property type="entry name" value="ABC_TRANSPORTER_1"/>
    <property type="match status" value="1"/>
</dbReference>
<reference evidence="4 5" key="1">
    <citation type="submission" date="2016-10" db="EMBL/GenBank/DDBJ databases">
        <authorList>
            <person name="de Groot N.N."/>
        </authorList>
    </citation>
    <scope>NUCLEOTIDE SEQUENCE [LARGE SCALE GENOMIC DNA]</scope>
    <source>
        <strain evidence="4 5">M79</strain>
    </source>
</reference>
<dbReference type="PANTHER" id="PTHR42798:SF4">
    <property type="entry name" value="ABC TRANSPORTER DOMAIN-CONTAINING PROTEIN"/>
    <property type="match status" value="1"/>
</dbReference>
<dbReference type="InterPro" id="IPR003439">
    <property type="entry name" value="ABC_transporter-like_ATP-bd"/>
</dbReference>
<accession>A0A1I4GQ61</accession>
<proteinExistence type="predicted"/>
<dbReference type="SMART" id="SM00382">
    <property type="entry name" value="AAA"/>
    <property type="match status" value="1"/>
</dbReference>
<feature type="domain" description="ABC transporter" evidence="3">
    <location>
        <begin position="2"/>
        <end position="209"/>
    </location>
</feature>
<name>A0A1I4GQ61_9LACT</name>
<organism evidence="4 5">
    <name type="scientific">Lactococcus garvieae</name>
    <dbReference type="NCBI Taxonomy" id="1363"/>
    <lineage>
        <taxon>Bacteria</taxon>
        <taxon>Bacillati</taxon>
        <taxon>Bacillota</taxon>
        <taxon>Bacilli</taxon>
        <taxon>Lactobacillales</taxon>
        <taxon>Streptococcaceae</taxon>
        <taxon>Lactococcus</taxon>
    </lineage>
</organism>
<dbReference type="InterPro" id="IPR017871">
    <property type="entry name" value="ABC_transporter-like_CS"/>
</dbReference>
<protein>
    <submittedName>
        <fullName evidence="4">Putative ABC transport system ATP-binding protein</fullName>
    </submittedName>
</protein>
<dbReference type="OrthoDB" id="9791546at2"/>
<dbReference type="RefSeq" id="WP_074751041.1">
    <property type="nucleotide sequence ID" value="NZ_FOTJ01000005.1"/>
</dbReference>
<keyword evidence="2 4" id="KW-0067">ATP-binding</keyword>
<dbReference type="AlphaFoldDB" id="A0A1I4GQ61"/>